<sequence length="634" mass="65428">MKRIHLLFLTITVLTGYSCTKSATNQPTDKSVNAPSIHFKTTSLNLTSYTTSPSINLNGAHDITISGEAITGGTVPAISLSNCYNVHITQNALTNSTDVGIYLYHCYNITIDYNYIANVSTGVYVDHPTAGGTVVNNNQMLNMQGPAPRGQFVQFNTVIGTGNQIEYNKCENISGQSSTQEGVNLYMSNGTASSPIEVIGNWIRGGGPGNASGGIQLGDTGGSYESASGNILVNPGQMGLSVSGGDHISFTNNTIFSAAQSFTNVGIVVWGQAGYAVTNATVSGNQVNFTNSANVENDQWIGPGTSTPAGWSSNILGASINASVLPAVIISASASRTPIPIPSVAVTAAPSPQSAPIVMSGQSNVTISNMTIIGGSVPCIKLTNCTNVYITACNLENSTDVGIELDNCSNVTIEKNNIFNVAAGIIANNCPNGGINIFTNQMQNMQGPAHSGAFVQFANVNGSNNNISYNKLQNILGQSNPVNAIDIVNSNGTSGSPITLAANWVKGGGPNNSGGGIVLGHNGGSFQVASSNILVDPGQFGLAITGGSNISFTGNTVYAKTQSFTNVGIYVWGQSGIAVTNSVVSGNQVNFSNSSNVENDNWLAAGEATPTGWSSNTWGANINESVLPASIVSF</sequence>
<name>A0A562U678_9SPHI</name>
<dbReference type="Proteomes" id="UP000317010">
    <property type="component" value="Unassembled WGS sequence"/>
</dbReference>
<evidence type="ECO:0000313" key="3">
    <source>
        <dbReference type="Proteomes" id="UP000317010"/>
    </source>
</evidence>
<keyword evidence="3" id="KW-1185">Reference proteome</keyword>
<evidence type="ECO:0000313" key="2">
    <source>
        <dbReference type="EMBL" id="TWJ00651.1"/>
    </source>
</evidence>
<gene>
    <name evidence="2" type="ORF">JN11_01907</name>
</gene>
<reference evidence="2 3" key="1">
    <citation type="submission" date="2019-07" db="EMBL/GenBank/DDBJ databases">
        <title>Genomic Encyclopedia of Archaeal and Bacterial Type Strains, Phase II (KMG-II): from individual species to whole genera.</title>
        <authorList>
            <person name="Goeker M."/>
        </authorList>
    </citation>
    <scope>NUCLEOTIDE SEQUENCE [LARGE SCALE GENOMIC DNA]</scope>
    <source>
        <strain evidence="2 3">ATCC BAA-1854</strain>
    </source>
</reference>
<dbReference type="SUPFAM" id="SSF51126">
    <property type="entry name" value="Pectin lyase-like"/>
    <property type="match status" value="2"/>
</dbReference>
<dbReference type="Pfam" id="PF13229">
    <property type="entry name" value="Beta_helix"/>
    <property type="match status" value="2"/>
</dbReference>
<dbReference type="InterPro" id="IPR012334">
    <property type="entry name" value="Pectin_lyas_fold"/>
</dbReference>
<dbReference type="RefSeq" id="WP_144911954.1">
    <property type="nucleotide sequence ID" value="NZ_VLLI01000005.1"/>
</dbReference>
<dbReference type="OrthoDB" id="901313at2"/>
<dbReference type="Gene3D" id="2.160.20.10">
    <property type="entry name" value="Single-stranded right-handed beta-helix, Pectin lyase-like"/>
    <property type="match status" value="2"/>
</dbReference>
<dbReference type="InterPro" id="IPR006626">
    <property type="entry name" value="PbH1"/>
</dbReference>
<protein>
    <submittedName>
        <fullName evidence="2">Parallel beta helix pectate lyase-like protein</fullName>
    </submittedName>
</protein>
<proteinExistence type="predicted"/>
<dbReference type="PROSITE" id="PS51257">
    <property type="entry name" value="PROKAR_LIPOPROTEIN"/>
    <property type="match status" value="1"/>
</dbReference>
<feature type="domain" description="Right handed beta helix" evidence="1">
    <location>
        <begin position="357"/>
        <end position="471"/>
    </location>
</feature>
<accession>A0A562U678</accession>
<keyword evidence="2" id="KW-0456">Lyase</keyword>
<dbReference type="SMART" id="SM00710">
    <property type="entry name" value="PbH1"/>
    <property type="match status" value="13"/>
</dbReference>
<feature type="domain" description="Right handed beta helix" evidence="1">
    <location>
        <begin position="55"/>
        <end position="222"/>
    </location>
</feature>
<dbReference type="InterPro" id="IPR039448">
    <property type="entry name" value="Beta_helix"/>
</dbReference>
<dbReference type="EMBL" id="VLLI01000005">
    <property type="protein sequence ID" value="TWJ00651.1"/>
    <property type="molecule type" value="Genomic_DNA"/>
</dbReference>
<dbReference type="GO" id="GO:0016829">
    <property type="term" value="F:lyase activity"/>
    <property type="evidence" value="ECO:0007669"/>
    <property type="project" value="UniProtKB-KW"/>
</dbReference>
<dbReference type="InterPro" id="IPR011050">
    <property type="entry name" value="Pectin_lyase_fold/virulence"/>
</dbReference>
<comment type="caution">
    <text evidence="2">The sequence shown here is derived from an EMBL/GenBank/DDBJ whole genome shotgun (WGS) entry which is preliminary data.</text>
</comment>
<dbReference type="AlphaFoldDB" id="A0A562U678"/>
<evidence type="ECO:0000259" key="1">
    <source>
        <dbReference type="Pfam" id="PF13229"/>
    </source>
</evidence>
<organism evidence="2 3">
    <name type="scientific">Mucilaginibacter frigoritolerans</name>
    <dbReference type="NCBI Taxonomy" id="652788"/>
    <lineage>
        <taxon>Bacteria</taxon>
        <taxon>Pseudomonadati</taxon>
        <taxon>Bacteroidota</taxon>
        <taxon>Sphingobacteriia</taxon>
        <taxon>Sphingobacteriales</taxon>
        <taxon>Sphingobacteriaceae</taxon>
        <taxon>Mucilaginibacter</taxon>
    </lineage>
</organism>